<dbReference type="Pfam" id="PF02776">
    <property type="entry name" value="TPP_enzyme_N"/>
    <property type="match status" value="1"/>
</dbReference>
<organism evidence="16 17">
    <name type="scientific">Corynespora cassiicola Philippines</name>
    <dbReference type="NCBI Taxonomy" id="1448308"/>
    <lineage>
        <taxon>Eukaryota</taxon>
        <taxon>Fungi</taxon>
        <taxon>Dikarya</taxon>
        <taxon>Ascomycota</taxon>
        <taxon>Pezizomycotina</taxon>
        <taxon>Dothideomycetes</taxon>
        <taxon>Pleosporomycetidae</taxon>
        <taxon>Pleosporales</taxon>
        <taxon>Corynesporascaceae</taxon>
        <taxon>Corynespora</taxon>
    </lineage>
</organism>
<dbReference type="GO" id="GO:0004737">
    <property type="term" value="F:pyruvate decarboxylase activity"/>
    <property type="evidence" value="ECO:0007669"/>
    <property type="project" value="UniProtKB-EC"/>
</dbReference>
<dbReference type="InterPro" id="IPR012000">
    <property type="entry name" value="Thiamin_PyroP_enz_cen_dom"/>
</dbReference>
<dbReference type="PANTHER" id="PTHR43452">
    <property type="entry name" value="PYRUVATE DECARBOXYLASE"/>
    <property type="match status" value="1"/>
</dbReference>
<evidence type="ECO:0000259" key="15">
    <source>
        <dbReference type="Pfam" id="PF02776"/>
    </source>
</evidence>
<dbReference type="InterPro" id="IPR047214">
    <property type="entry name" value="TPP_PDC_IPDC"/>
</dbReference>
<evidence type="ECO:0000259" key="13">
    <source>
        <dbReference type="Pfam" id="PF00205"/>
    </source>
</evidence>
<keyword evidence="9 12" id="KW-0786">Thiamine pyrophosphate</keyword>
<dbReference type="Gene3D" id="3.40.50.1220">
    <property type="entry name" value="TPP-binding domain"/>
    <property type="match status" value="1"/>
</dbReference>
<dbReference type="CDD" id="cd02005">
    <property type="entry name" value="TPP_PDC_IPDC"/>
    <property type="match status" value="1"/>
</dbReference>
<keyword evidence="8 11" id="KW-0460">Magnesium</keyword>
<protein>
    <recommendedName>
        <fullName evidence="5">Pyruvate decarboxylase</fullName>
        <ecNumber evidence="4">4.1.1.1</ecNumber>
    </recommendedName>
</protein>
<keyword evidence="17" id="KW-1185">Reference proteome</keyword>
<comment type="catalytic activity">
    <reaction evidence="1">
        <text>a 2-oxocarboxylate + H(+) = an aldehyde + CO2</text>
        <dbReference type="Rhea" id="RHEA:11628"/>
        <dbReference type="ChEBI" id="CHEBI:15378"/>
        <dbReference type="ChEBI" id="CHEBI:16526"/>
        <dbReference type="ChEBI" id="CHEBI:17478"/>
        <dbReference type="ChEBI" id="CHEBI:35179"/>
        <dbReference type="EC" id="4.1.1.1"/>
    </reaction>
</comment>
<dbReference type="Pfam" id="PF02775">
    <property type="entry name" value="TPP_enzyme_C"/>
    <property type="match status" value="1"/>
</dbReference>
<sequence length="575" mass="63308">MSSTVTLAEYLFIRLQQLGIGAVHGVPGDFNLTLLDYVEPVGLKWVGNANELNAGYAADGYARIKGVGALVTTFGVGELSAINAIAGAYAERAAVVHIVGTPARPAQDARLLIHHTLNDGNFQRFGQMAAHVTVAQTDLKDPRTSPDQIDDMLKQCLLHSRPVYISFPVDMVSVPVSASRLDTKITPLKLENSVVDENVLGKVMDRIYSAKQPIIMVDGEVRALDIVGEVQEITKRTQWPTWTTSFGKGLLDETLPNFHGIYQGTYDKVAPQEFINNSDLVLSFGPHHSSTNSFAFTSIPAVEKTISFSDTQLKIGKEIFRDVPAKLVINRILEKLDTSKAKTYAAYPELPRNYKTAFSEVNSQEPIHQAKLWHLLANFLRPGDILLGETGTAGYGAREMPLPQHTRLFAPVTWLSIGYMLPAAQGAALAQQELVASGKYNGNSDARTILLIGDGSFQMTVQELGTIVNRHLNVVVFLINNEGYTIERCIHGLRQGYNDVPSWRYLQAPGFFGAKEDTFTASAKNWGELEKALTDERLINGKELRMVEIFMDREDAPAGPLLEMLQREKAKVAAK</sequence>
<evidence type="ECO:0000259" key="14">
    <source>
        <dbReference type="Pfam" id="PF02775"/>
    </source>
</evidence>
<dbReference type="InterPro" id="IPR011766">
    <property type="entry name" value="TPP_enzyme_TPP-bd"/>
</dbReference>
<dbReference type="PANTHER" id="PTHR43452:SF11">
    <property type="entry name" value="PYRUVATE DECARBOXYLASE"/>
    <property type="match status" value="1"/>
</dbReference>
<dbReference type="GO" id="GO:0000949">
    <property type="term" value="P:aromatic amino acid family catabolic process to alcohol via Ehrlich pathway"/>
    <property type="evidence" value="ECO:0007669"/>
    <property type="project" value="TreeGrafter"/>
</dbReference>
<dbReference type="InterPro" id="IPR012110">
    <property type="entry name" value="PDC/IPDC-like"/>
</dbReference>
<accession>A0A2T2P425</accession>
<name>A0A2T2P425_CORCC</name>
<evidence type="ECO:0000256" key="4">
    <source>
        <dbReference type="ARBA" id="ARBA00013202"/>
    </source>
</evidence>
<dbReference type="OrthoDB" id="3970464at2759"/>
<dbReference type="GO" id="GO:0030976">
    <property type="term" value="F:thiamine pyrophosphate binding"/>
    <property type="evidence" value="ECO:0007669"/>
    <property type="project" value="InterPro"/>
</dbReference>
<dbReference type="STRING" id="1448308.A0A2T2P425"/>
<evidence type="ECO:0000256" key="6">
    <source>
        <dbReference type="ARBA" id="ARBA00022723"/>
    </source>
</evidence>
<feature type="domain" description="Thiamine pyrophosphate enzyme central" evidence="13">
    <location>
        <begin position="202"/>
        <end position="336"/>
    </location>
</feature>
<dbReference type="FunFam" id="3.40.50.970:FF:000024">
    <property type="entry name" value="Pyruvate decarboxylase isozyme"/>
    <property type="match status" value="1"/>
</dbReference>
<dbReference type="InterPro" id="IPR012001">
    <property type="entry name" value="Thiamin_PyroP_enz_TPP-bd_dom"/>
</dbReference>
<dbReference type="SUPFAM" id="SSF52518">
    <property type="entry name" value="Thiamin diphosphate-binding fold (THDP-binding)"/>
    <property type="match status" value="2"/>
</dbReference>
<dbReference type="CDD" id="cd07038">
    <property type="entry name" value="TPP_PYR_PDC_IPDC_like"/>
    <property type="match status" value="1"/>
</dbReference>
<dbReference type="SUPFAM" id="SSF52467">
    <property type="entry name" value="DHS-like NAD/FAD-binding domain"/>
    <property type="match status" value="1"/>
</dbReference>
<evidence type="ECO:0000256" key="5">
    <source>
        <dbReference type="ARBA" id="ARBA00014422"/>
    </source>
</evidence>
<dbReference type="EC" id="4.1.1.1" evidence="4"/>
<proteinExistence type="inferred from homology"/>
<dbReference type="Proteomes" id="UP000240883">
    <property type="component" value="Unassembled WGS sequence"/>
</dbReference>
<evidence type="ECO:0000256" key="2">
    <source>
        <dbReference type="ARBA" id="ARBA00001964"/>
    </source>
</evidence>
<dbReference type="GO" id="GO:0005634">
    <property type="term" value="C:nucleus"/>
    <property type="evidence" value="ECO:0007669"/>
    <property type="project" value="TreeGrafter"/>
</dbReference>
<evidence type="ECO:0000256" key="10">
    <source>
        <dbReference type="ARBA" id="ARBA00023239"/>
    </source>
</evidence>
<dbReference type="FunFam" id="3.40.50.970:FF:000019">
    <property type="entry name" value="Pyruvate decarboxylase isozyme"/>
    <property type="match status" value="1"/>
</dbReference>
<evidence type="ECO:0000313" key="17">
    <source>
        <dbReference type="Proteomes" id="UP000240883"/>
    </source>
</evidence>
<dbReference type="GO" id="GO:0000287">
    <property type="term" value="F:magnesium ion binding"/>
    <property type="evidence" value="ECO:0007669"/>
    <property type="project" value="InterPro"/>
</dbReference>
<dbReference type="GO" id="GO:0005829">
    <property type="term" value="C:cytosol"/>
    <property type="evidence" value="ECO:0007669"/>
    <property type="project" value="TreeGrafter"/>
</dbReference>
<comment type="cofactor">
    <cofactor evidence="11">
        <name>Mg(2+)</name>
        <dbReference type="ChEBI" id="CHEBI:18420"/>
    </cofactor>
    <text evidence="11">Binds 1 Mg(2+) per subunit.</text>
</comment>
<keyword evidence="6 11" id="KW-0479">Metal-binding</keyword>
<evidence type="ECO:0000256" key="12">
    <source>
        <dbReference type="RuleBase" id="RU362132"/>
    </source>
</evidence>
<feature type="binding site" evidence="11">
    <location>
        <position position="483"/>
    </location>
    <ligand>
        <name>Mg(2+)</name>
        <dbReference type="ChEBI" id="CHEBI:18420"/>
    </ligand>
</feature>
<dbReference type="EMBL" id="KZ678130">
    <property type="protein sequence ID" value="PSN72389.1"/>
    <property type="molecule type" value="Genomic_DNA"/>
</dbReference>
<keyword evidence="7" id="KW-0210">Decarboxylase</keyword>
<dbReference type="Pfam" id="PF00205">
    <property type="entry name" value="TPP_enzyme_M"/>
    <property type="match status" value="1"/>
</dbReference>
<comment type="similarity">
    <text evidence="3 12">Belongs to the TPP enzyme family.</text>
</comment>
<dbReference type="InterPro" id="IPR029035">
    <property type="entry name" value="DHS-like_NAD/FAD-binding_dom"/>
</dbReference>
<evidence type="ECO:0000256" key="7">
    <source>
        <dbReference type="ARBA" id="ARBA00022793"/>
    </source>
</evidence>
<dbReference type="InterPro" id="IPR029061">
    <property type="entry name" value="THDP-binding"/>
</dbReference>
<evidence type="ECO:0000256" key="9">
    <source>
        <dbReference type="ARBA" id="ARBA00023052"/>
    </source>
</evidence>
<gene>
    <name evidence="16" type="ORF">BS50DRAFT_569887</name>
</gene>
<dbReference type="InterPro" id="IPR047213">
    <property type="entry name" value="TPP_PYR_PDC_IPDC-like"/>
</dbReference>
<feature type="binding site" evidence="11">
    <location>
        <position position="481"/>
    </location>
    <ligand>
        <name>Mg(2+)</name>
        <dbReference type="ChEBI" id="CHEBI:18420"/>
    </ligand>
</feature>
<dbReference type="AlphaFoldDB" id="A0A2T2P425"/>
<evidence type="ECO:0000256" key="3">
    <source>
        <dbReference type="ARBA" id="ARBA00007812"/>
    </source>
</evidence>
<comment type="cofactor">
    <cofactor evidence="2">
        <name>thiamine diphosphate</name>
        <dbReference type="ChEBI" id="CHEBI:58937"/>
    </cofactor>
</comment>
<reference evidence="16 17" key="1">
    <citation type="journal article" date="2018" name="Front. Microbiol.">
        <title>Genome-Wide Analysis of Corynespora cassiicola Leaf Fall Disease Putative Effectors.</title>
        <authorList>
            <person name="Lopez D."/>
            <person name="Ribeiro S."/>
            <person name="Label P."/>
            <person name="Fumanal B."/>
            <person name="Venisse J.S."/>
            <person name="Kohler A."/>
            <person name="de Oliveira R.R."/>
            <person name="Labutti K."/>
            <person name="Lipzen A."/>
            <person name="Lail K."/>
            <person name="Bauer D."/>
            <person name="Ohm R.A."/>
            <person name="Barry K.W."/>
            <person name="Spatafora J."/>
            <person name="Grigoriev I.V."/>
            <person name="Martin F.M."/>
            <person name="Pujade-Renaud V."/>
        </authorList>
    </citation>
    <scope>NUCLEOTIDE SEQUENCE [LARGE SCALE GENOMIC DNA]</scope>
    <source>
        <strain evidence="16 17">Philippines</strain>
    </source>
</reference>
<keyword evidence="10" id="KW-0456">Lyase</keyword>
<evidence type="ECO:0000313" key="16">
    <source>
        <dbReference type="EMBL" id="PSN72389.1"/>
    </source>
</evidence>
<dbReference type="Gene3D" id="3.40.50.970">
    <property type="match status" value="2"/>
</dbReference>
<evidence type="ECO:0000256" key="8">
    <source>
        <dbReference type="ARBA" id="ARBA00022842"/>
    </source>
</evidence>
<feature type="domain" description="Thiamine pyrophosphate enzyme N-terminal TPP-binding" evidence="15">
    <location>
        <begin position="6"/>
        <end position="115"/>
    </location>
</feature>
<evidence type="ECO:0000256" key="11">
    <source>
        <dbReference type="PIRSR" id="PIRSR036565-2"/>
    </source>
</evidence>
<feature type="binding site" evidence="11">
    <location>
        <position position="454"/>
    </location>
    <ligand>
        <name>Mg(2+)</name>
        <dbReference type="ChEBI" id="CHEBI:18420"/>
    </ligand>
</feature>
<dbReference type="PIRSF" id="PIRSF036565">
    <property type="entry name" value="Pyruvt_ip_decrb"/>
    <property type="match status" value="1"/>
</dbReference>
<feature type="domain" description="Thiamine pyrophosphate enzyme TPP-binding" evidence="14">
    <location>
        <begin position="396"/>
        <end position="488"/>
    </location>
</feature>
<evidence type="ECO:0000256" key="1">
    <source>
        <dbReference type="ARBA" id="ARBA00001041"/>
    </source>
</evidence>